<dbReference type="HOGENOM" id="CLU_2703888_0_0_6"/>
<dbReference type="KEGG" id="vvy:VVA0804"/>
<gene>
    <name evidence="1" type="ordered locus">VVA0796</name>
    <name evidence="2" type="ordered locus">VVA0804</name>
</gene>
<protein>
    <submittedName>
        <fullName evidence="1">Uncharacterized protein</fullName>
    </submittedName>
</protein>
<dbReference type="EMBL" id="BA000038">
    <property type="protein sequence ID" value="BAC96830.1"/>
    <property type="molecule type" value="Genomic_DNA"/>
</dbReference>
<name>Q7M7H0_VIBVY</name>
<accession>Q7M7H0</accession>
<sequence>MRPLLPFLKLQNPFVLPSLPSRAFPRQWRFIPLEHLDSFRAKRCECRAMLLIVVTAFNANTHFMNFEKSKTEY</sequence>
<dbReference type="AlphaFoldDB" id="Q7M7H0"/>
<proteinExistence type="predicted"/>
<reference evidence="1 3" key="1">
    <citation type="journal article" date="2003" name="Genome Res.">
        <title>Comparative genome analysis of Vibrio vulnificus, a marine pathogen.</title>
        <authorList>
            <person name="Chen C.Y."/>
            <person name="Wu K.M."/>
            <person name="Chang Y.C."/>
            <person name="Chang C.H."/>
            <person name="Tsai H.C."/>
            <person name="Liao T.L."/>
            <person name="Liu Y.M."/>
            <person name="Chen H.J."/>
            <person name="Shen A.B."/>
            <person name="Li J.C."/>
            <person name="Su T.L."/>
            <person name="Shao C.P."/>
            <person name="Lee C.T."/>
            <person name="Hor L.I."/>
            <person name="Tsai S.F."/>
        </authorList>
    </citation>
    <scope>NUCLEOTIDE SEQUENCE [LARGE SCALE GENOMIC DNA]</scope>
    <source>
        <strain evidence="1 3">YJ016</strain>
    </source>
</reference>
<dbReference type="EMBL" id="BA000038">
    <property type="protein sequence ID" value="BAC96822.1"/>
    <property type="molecule type" value="Genomic_DNA"/>
</dbReference>
<dbReference type="Proteomes" id="UP000002675">
    <property type="component" value="Chromosome II"/>
</dbReference>
<evidence type="ECO:0000313" key="2">
    <source>
        <dbReference type="EMBL" id="BAC96830.1"/>
    </source>
</evidence>
<dbReference type="KEGG" id="vvy:VVA0796"/>
<evidence type="ECO:0000313" key="1">
    <source>
        <dbReference type="EMBL" id="BAC96822.1"/>
    </source>
</evidence>
<evidence type="ECO:0000313" key="3">
    <source>
        <dbReference type="Proteomes" id="UP000002675"/>
    </source>
</evidence>
<organism evidence="1 3">
    <name type="scientific">Vibrio vulnificus (strain YJ016)</name>
    <dbReference type="NCBI Taxonomy" id="196600"/>
    <lineage>
        <taxon>Bacteria</taxon>
        <taxon>Pseudomonadati</taxon>
        <taxon>Pseudomonadota</taxon>
        <taxon>Gammaproteobacteria</taxon>
        <taxon>Vibrionales</taxon>
        <taxon>Vibrionaceae</taxon>
        <taxon>Vibrio</taxon>
    </lineage>
</organism>